<dbReference type="SMART" id="SM00240">
    <property type="entry name" value="FHA"/>
    <property type="match status" value="1"/>
</dbReference>
<feature type="domain" description="FHA" evidence="2">
    <location>
        <begin position="319"/>
        <end position="381"/>
    </location>
</feature>
<dbReference type="PROSITE" id="PS50006">
    <property type="entry name" value="FHA_DOMAIN"/>
    <property type="match status" value="1"/>
</dbReference>
<gene>
    <name evidence="3" type="ORF">IWW39_000242</name>
</gene>
<feature type="compositionally biased region" description="Low complexity" evidence="1">
    <location>
        <begin position="230"/>
        <end position="241"/>
    </location>
</feature>
<protein>
    <recommendedName>
        <fullName evidence="2">FHA domain-containing protein</fullName>
    </recommendedName>
</protein>
<dbReference type="Gene3D" id="2.60.200.20">
    <property type="match status" value="1"/>
</dbReference>
<dbReference type="Pfam" id="PF00498">
    <property type="entry name" value="FHA"/>
    <property type="match status" value="1"/>
</dbReference>
<accession>A0A9W8GSF9</accession>
<dbReference type="PANTHER" id="PTHR23308">
    <property type="entry name" value="NUCLEAR INHIBITOR OF PROTEIN PHOSPHATASE-1"/>
    <property type="match status" value="1"/>
</dbReference>
<evidence type="ECO:0000256" key="1">
    <source>
        <dbReference type="SAM" id="MobiDB-lite"/>
    </source>
</evidence>
<comment type="caution">
    <text evidence="3">The sequence shown here is derived from an EMBL/GenBank/DDBJ whole genome shotgun (WGS) entry which is preliminary data.</text>
</comment>
<dbReference type="EMBL" id="JANBTX010000004">
    <property type="protein sequence ID" value="KAJ2691034.1"/>
    <property type="molecule type" value="Genomic_DNA"/>
</dbReference>
<keyword evidence="4" id="KW-1185">Reference proteome</keyword>
<feature type="compositionally biased region" description="Basic and acidic residues" evidence="1">
    <location>
        <begin position="159"/>
        <end position="175"/>
    </location>
</feature>
<dbReference type="AlphaFoldDB" id="A0A9W8GSF9"/>
<feature type="compositionally biased region" description="Polar residues" evidence="1">
    <location>
        <begin position="65"/>
        <end position="86"/>
    </location>
</feature>
<feature type="compositionally biased region" description="Basic and acidic residues" evidence="1">
    <location>
        <begin position="12"/>
        <end position="21"/>
    </location>
</feature>
<feature type="compositionally biased region" description="Basic and acidic residues" evidence="1">
    <location>
        <begin position="54"/>
        <end position="64"/>
    </location>
</feature>
<feature type="compositionally biased region" description="Basic residues" evidence="1">
    <location>
        <begin position="39"/>
        <end position="50"/>
    </location>
</feature>
<evidence type="ECO:0000313" key="4">
    <source>
        <dbReference type="Proteomes" id="UP001151516"/>
    </source>
</evidence>
<dbReference type="OrthoDB" id="444265at2759"/>
<organism evidence="3 4">
    <name type="scientific">Coemansia spiralis</name>
    <dbReference type="NCBI Taxonomy" id="417178"/>
    <lineage>
        <taxon>Eukaryota</taxon>
        <taxon>Fungi</taxon>
        <taxon>Fungi incertae sedis</taxon>
        <taxon>Zoopagomycota</taxon>
        <taxon>Kickxellomycotina</taxon>
        <taxon>Kickxellomycetes</taxon>
        <taxon>Kickxellales</taxon>
        <taxon>Kickxellaceae</taxon>
        <taxon>Coemansia</taxon>
    </lineage>
</organism>
<feature type="compositionally biased region" description="Basic residues" evidence="1">
    <location>
        <begin position="125"/>
        <end position="134"/>
    </location>
</feature>
<dbReference type="InterPro" id="IPR050923">
    <property type="entry name" value="Cell_Proc_Reg/RNA_Proc"/>
</dbReference>
<feature type="compositionally biased region" description="Basic and acidic residues" evidence="1">
    <location>
        <begin position="205"/>
        <end position="218"/>
    </location>
</feature>
<dbReference type="InterPro" id="IPR000253">
    <property type="entry name" value="FHA_dom"/>
</dbReference>
<reference evidence="3" key="1">
    <citation type="submission" date="2022-07" db="EMBL/GenBank/DDBJ databases">
        <title>Phylogenomic reconstructions and comparative analyses of Kickxellomycotina fungi.</title>
        <authorList>
            <person name="Reynolds N.K."/>
            <person name="Stajich J.E."/>
            <person name="Barry K."/>
            <person name="Grigoriev I.V."/>
            <person name="Crous P."/>
            <person name="Smith M.E."/>
        </authorList>
    </citation>
    <scope>NUCLEOTIDE SEQUENCE</scope>
    <source>
        <strain evidence="3">CBS 109367</strain>
    </source>
</reference>
<proteinExistence type="predicted"/>
<sequence length="409" mass="45261">MSRSPASGKKRSSGDWTKEKQQPSISPEPAGSPREETRRRSRSTQRRRANSHVEGSDRRGEEAMSRSSNASTVRSMFQRTPSSQDPESSRRRCRRSSSFRDSSRPSTEVTDYVVHQSQPLDFPSPRRRPSHKKQRLQERSSPPRPPRSPQSPQQTAGSPEREAKRMEPPKTVRRESRAHRRLESPPPPPSEESGSVASAPNDVTLDEKATAGRGEEKPVASPAKFKKPTVSKASTAASSKVDTNAAEEPAESDKDPAAATAPNFGLSGKLAAETNTVNGVVLKYAEPPEARKPKSRWRLYVFKDNKDIDMRQLDKASGYLFGRDRMVADVPTDHPSCSSQHAVLQFRQTTAGASSASSSTIKPYLIDLSSTNGTFLNGEKIPAQRYVELRSEDVIKFGFSTREYVLLSE</sequence>
<name>A0A9W8GSF9_9FUNG</name>
<evidence type="ECO:0000313" key="3">
    <source>
        <dbReference type="EMBL" id="KAJ2691034.1"/>
    </source>
</evidence>
<feature type="region of interest" description="Disordered" evidence="1">
    <location>
        <begin position="1"/>
        <end position="261"/>
    </location>
</feature>
<dbReference type="SUPFAM" id="SSF49879">
    <property type="entry name" value="SMAD/FHA domain"/>
    <property type="match status" value="1"/>
</dbReference>
<dbReference type="InterPro" id="IPR008984">
    <property type="entry name" value="SMAD_FHA_dom_sf"/>
</dbReference>
<dbReference type="Proteomes" id="UP001151516">
    <property type="component" value="Unassembled WGS sequence"/>
</dbReference>
<evidence type="ECO:0000259" key="2">
    <source>
        <dbReference type="PROSITE" id="PS50006"/>
    </source>
</evidence>